<dbReference type="Gene3D" id="3.10.129.10">
    <property type="entry name" value="Hotdog Thioesterase"/>
    <property type="match status" value="1"/>
</dbReference>
<keyword evidence="2" id="KW-0378">Hydrolase</keyword>
<dbReference type="Pfam" id="PF03061">
    <property type="entry name" value="4HBT"/>
    <property type="match status" value="1"/>
</dbReference>
<feature type="domain" description="Thioesterase" evidence="3">
    <location>
        <begin position="43"/>
        <end position="120"/>
    </location>
</feature>
<dbReference type="RefSeq" id="WP_304122607.1">
    <property type="nucleotide sequence ID" value="NZ_DYZA01000159.1"/>
</dbReference>
<dbReference type="Proteomes" id="UP000698963">
    <property type="component" value="Unassembled WGS sequence"/>
</dbReference>
<dbReference type="AlphaFoldDB" id="A0A921AWB4"/>
<comment type="similarity">
    <text evidence="1">Belongs to the thioesterase PaaI family.</text>
</comment>
<dbReference type="PANTHER" id="PTHR43240:SF5">
    <property type="entry name" value="1,4-DIHYDROXY-2-NAPHTHOYL-COA THIOESTERASE 1"/>
    <property type="match status" value="1"/>
</dbReference>
<sequence length="138" mass="14790">MEDNANAAPPAFLHDVLGMELVSAAEGRATARMKVEERVCQIFGFLSGGASLALMETLAGYGSLALCGPDEVPLGIQVSANHMRAVPLGDEVTATATLLQCSRRLHVWNVDIHDTEGRLISSGRVTNCIKEQKEREKG</sequence>
<reference evidence="4" key="2">
    <citation type="submission" date="2021-09" db="EMBL/GenBank/DDBJ databases">
        <authorList>
            <person name="Gilroy R."/>
        </authorList>
    </citation>
    <scope>NUCLEOTIDE SEQUENCE</scope>
    <source>
        <strain evidence="4">ChiGjej2B2-19336</strain>
    </source>
</reference>
<evidence type="ECO:0000313" key="5">
    <source>
        <dbReference type="Proteomes" id="UP000698963"/>
    </source>
</evidence>
<comment type="caution">
    <text evidence="4">The sequence shown here is derived from an EMBL/GenBank/DDBJ whole genome shotgun (WGS) entry which is preliminary data.</text>
</comment>
<dbReference type="EMBL" id="DYZA01000159">
    <property type="protein sequence ID" value="HJD97557.1"/>
    <property type="molecule type" value="Genomic_DNA"/>
</dbReference>
<accession>A0A921AWB4</accession>
<dbReference type="InterPro" id="IPR029069">
    <property type="entry name" value="HotDog_dom_sf"/>
</dbReference>
<evidence type="ECO:0000256" key="1">
    <source>
        <dbReference type="ARBA" id="ARBA00008324"/>
    </source>
</evidence>
<evidence type="ECO:0000256" key="2">
    <source>
        <dbReference type="ARBA" id="ARBA00022801"/>
    </source>
</evidence>
<dbReference type="GO" id="GO:0061522">
    <property type="term" value="F:1,4-dihydroxy-2-naphthoyl-CoA thioesterase activity"/>
    <property type="evidence" value="ECO:0007669"/>
    <property type="project" value="TreeGrafter"/>
</dbReference>
<evidence type="ECO:0000259" key="3">
    <source>
        <dbReference type="Pfam" id="PF03061"/>
    </source>
</evidence>
<dbReference type="SUPFAM" id="SSF54637">
    <property type="entry name" value="Thioesterase/thiol ester dehydrase-isomerase"/>
    <property type="match status" value="1"/>
</dbReference>
<dbReference type="CDD" id="cd03443">
    <property type="entry name" value="PaaI_thioesterase"/>
    <property type="match status" value="1"/>
</dbReference>
<dbReference type="PANTHER" id="PTHR43240">
    <property type="entry name" value="1,4-DIHYDROXY-2-NAPHTHOYL-COA THIOESTERASE 1"/>
    <property type="match status" value="1"/>
</dbReference>
<name>A0A921AWB4_9BACT</name>
<gene>
    <name evidence="4" type="ORF">K8W16_07925</name>
</gene>
<organism evidence="4 5">
    <name type="scientific">Mailhella massiliensis</name>
    <dbReference type="NCBI Taxonomy" id="1903261"/>
    <lineage>
        <taxon>Bacteria</taxon>
        <taxon>Pseudomonadati</taxon>
        <taxon>Thermodesulfobacteriota</taxon>
        <taxon>Desulfovibrionia</taxon>
        <taxon>Desulfovibrionales</taxon>
        <taxon>Desulfovibrionaceae</taxon>
        <taxon>Mailhella</taxon>
    </lineage>
</organism>
<proteinExistence type="inferred from homology"/>
<reference evidence="4" key="1">
    <citation type="journal article" date="2021" name="PeerJ">
        <title>Extensive microbial diversity within the chicken gut microbiome revealed by metagenomics and culture.</title>
        <authorList>
            <person name="Gilroy R."/>
            <person name="Ravi A."/>
            <person name="Getino M."/>
            <person name="Pursley I."/>
            <person name="Horton D.L."/>
            <person name="Alikhan N.F."/>
            <person name="Baker D."/>
            <person name="Gharbi K."/>
            <person name="Hall N."/>
            <person name="Watson M."/>
            <person name="Adriaenssens E.M."/>
            <person name="Foster-Nyarko E."/>
            <person name="Jarju S."/>
            <person name="Secka A."/>
            <person name="Antonio M."/>
            <person name="Oren A."/>
            <person name="Chaudhuri R.R."/>
            <person name="La Ragione R."/>
            <person name="Hildebrand F."/>
            <person name="Pallen M.J."/>
        </authorList>
    </citation>
    <scope>NUCLEOTIDE SEQUENCE</scope>
    <source>
        <strain evidence="4">ChiGjej2B2-19336</strain>
    </source>
</reference>
<dbReference type="NCBIfam" id="TIGR00369">
    <property type="entry name" value="unchar_dom_1"/>
    <property type="match status" value="1"/>
</dbReference>
<protein>
    <submittedName>
        <fullName evidence="4">PaaI family thioesterase</fullName>
    </submittedName>
</protein>
<dbReference type="GO" id="GO:0005829">
    <property type="term" value="C:cytosol"/>
    <property type="evidence" value="ECO:0007669"/>
    <property type="project" value="TreeGrafter"/>
</dbReference>
<dbReference type="InterPro" id="IPR006683">
    <property type="entry name" value="Thioestr_dom"/>
</dbReference>
<evidence type="ECO:0000313" key="4">
    <source>
        <dbReference type="EMBL" id="HJD97557.1"/>
    </source>
</evidence>
<dbReference type="InterPro" id="IPR003736">
    <property type="entry name" value="PAAI_dom"/>
</dbReference>